<sequence length="251" mass="26559">MLAPQPVGGWAGRWQDPLITAGHDQPAREPLLALAGTIRASTIDQQQAGFEYAHALQWAAADGVAQVTRRSLWRAPDDSGLLVELVGPAAAQLTAEADHSLQKVTSRFAAGGMFTVVAGDLSTDPERLCAQLDATDGGHAAQRLHAVGSLAFWHPHLLASIDVRQALLTCLARSGLLFRGAATDRAGRAAVAVTAQHQSSRMTALFDPRTGHVLAFEDVALPGADPTDRAASVASYLLIIEQGRRTRTPDL</sequence>
<accession>A0A6V8L7N8</accession>
<dbReference type="Proteomes" id="UP000482960">
    <property type="component" value="Unassembled WGS sequence"/>
</dbReference>
<dbReference type="EMBL" id="BLPG01000001">
    <property type="protein sequence ID" value="GFJ93272.1"/>
    <property type="molecule type" value="Genomic_DNA"/>
</dbReference>
<protein>
    <submittedName>
        <fullName evidence="1">Uncharacterized protein</fullName>
    </submittedName>
</protein>
<gene>
    <name evidence="1" type="ORF">Prum_069140</name>
</gene>
<reference evidence="1 2" key="1">
    <citation type="submission" date="2020-03" db="EMBL/GenBank/DDBJ databases">
        <title>Whole genome shotgun sequence of Phytohabitans rumicis NBRC 108638.</title>
        <authorList>
            <person name="Komaki H."/>
            <person name="Tamura T."/>
        </authorList>
    </citation>
    <scope>NUCLEOTIDE SEQUENCE [LARGE SCALE GENOMIC DNA]</scope>
    <source>
        <strain evidence="1 2">NBRC 108638</strain>
    </source>
</reference>
<dbReference type="AlphaFoldDB" id="A0A6V8L7N8"/>
<name>A0A6V8L7N8_9ACTN</name>
<comment type="caution">
    <text evidence="1">The sequence shown here is derived from an EMBL/GenBank/DDBJ whole genome shotgun (WGS) entry which is preliminary data.</text>
</comment>
<keyword evidence="2" id="KW-1185">Reference proteome</keyword>
<proteinExistence type="predicted"/>
<evidence type="ECO:0000313" key="1">
    <source>
        <dbReference type="EMBL" id="GFJ93272.1"/>
    </source>
</evidence>
<reference evidence="1 2" key="2">
    <citation type="submission" date="2020-03" db="EMBL/GenBank/DDBJ databases">
        <authorList>
            <person name="Ichikawa N."/>
            <person name="Kimura A."/>
            <person name="Kitahashi Y."/>
            <person name="Uohara A."/>
        </authorList>
    </citation>
    <scope>NUCLEOTIDE SEQUENCE [LARGE SCALE GENOMIC DNA]</scope>
    <source>
        <strain evidence="1 2">NBRC 108638</strain>
    </source>
</reference>
<evidence type="ECO:0000313" key="2">
    <source>
        <dbReference type="Proteomes" id="UP000482960"/>
    </source>
</evidence>
<organism evidence="1 2">
    <name type="scientific">Phytohabitans rumicis</name>
    <dbReference type="NCBI Taxonomy" id="1076125"/>
    <lineage>
        <taxon>Bacteria</taxon>
        <taxon>Bacillati</taxon>
        <taxon>Actinomycetota</taxon>
        <taxon>Actinomycetes</taxon>
        <taxon>Micromonosporales</taxon>
        <taxon>Micromonosporaceae</taxon>
    </lineage>
</organism>